<name>R0A4G9_9FIRM</name>
<dbReference type="PATRIC" id="fig|997894.4.peg.5793"/>
<protein>
    <submittedName>
        <fullName evidence="1">Uncharacterized protein</fullName>
    </submittedName>
</protein>
<evidence type="ECO:0000313" key="2">
    <source>
        <dbReference type="Proteomes" id="UP000013126"/>
    </source>
</evidence>
<dbReference type="Proteomes" id="UP000013126">
    <property type="component" value="Unassembled WGS sequence"/>
</dbReference>
<dbReference type="HOGENOM" id="CLU_1871800_0_0_9"/>
<comment type="caution">
    <text evidence="1">The sequence shown here is derived from an EMBL/GenBank/DDBJ whole genome shotgun (WGS) entry which is preliminary data.</text>
</comment>
<organism evidence="1 2">
    <name type="scientific">Enterocloster bolteae 90A9</name>
    <dbReference type="NCBI Taxonomy" id="997894"/>
    <lineage>
        <taxon>Bacteria</taxon>
        <taxon>Bacillati</taxon>
        <taxon>Bacillota</taxon>
        <taxon>Clostridia</taxon>
        <taxon>Lachnospirales</taxon>
        <taxon>Lachnospiraceae</taxon>
        <taxon>Enterocloster</taxon>
    </lineage>
</organism>
<dbReference type="EMBL" id="AGYH01000018">
    <property type="protein sequence ID" value="ENZ46966.1"/>
    <property type="molecule type" value="Genomic_DNA"/>
</dbReference>
<proteinExistence type="predicted"/>
<keyword evidence="2" id="KW-1185">Reference proteome</keyword>
<gene>
    <name evidence="1" type="ORF">HMPREF1085_05561</name>
</gene>
<reference evidence="1 2" key="1">
    <citation type="submission" date="2013-01" db="EMBL/GenBank/DDBJ databases">
        <title>The Genome Sequence of Clostridium bolteae 90A9.</title>
        <authorList>
            <consortium name="The Broad Institute Genome Sequencing Platform"/>
            <person name="Earl A."/>
            <person name="Ward D."/>
            <person name="Feldgarden M."/>
            <person name="Gevers D."/>
            <person name="Courvalin P."/>
            <person name="Lambert T."/>
            <person name="Walker B."/>
            <person name="Young S.K."/>
            <person name="Zeng Q."/>
            <person name="Gargeya S."/>
            <person name="Fitzgerald M."/>
            <person name="Haas B."/>
            <person name="Abouelleil A."/>
            <person name="Alvarado L."/>
            <person name="Arachchi H.M."/>
            <person name="Berlin A.M."/>
            <person name="Chapman S.B."/>
            <person name="Dewar J."/>
            <person name="Goldberg J."/>
            <person name="Griggs A."/>
            <person name="Gujja S."/>
            <person name="Hansen M."/>
            <person name="Howarth C."/>
            <person name="Imamovic A."/>
            <person name="Larimer J."/>
            <person name="McCowan C."/>
            <person name="Murphy C."/>
            <person name="Neiman D."/>
            <person name="Pearson M."/>
            <person name="Priest M."/>
            <person name="Roberts A."/>
            <person name="Saif S."/>
            <person name="Shea T."/>
            <person name="Sisk P."/>
            <person name="Sykes S."/>
            <person name="Wortman J."/>
            <person name="Nusbaum C."/>
            <person name="Birren B."/>
        </authorList>
    </citation>
    <scope>NUCLEOTIDE SEQUENCE [LARGE SCALE GENOMIC DNA]</scope>
    <source>
        <strain evidence="1 2">90A9</strain>
    </source>
</reference>
<accession>R0A4G9</accession>
<sequence length="148" mass="15984">MPGVRLGGKEKCMNEKIVLKNGKEYPLVIGGTSSTPTTLRLIFQTMEPLEDIVALFADAAATEQIKTVNEDGSTLAVYDGYTVLDNPKSIDDHYLITPEQYGEDGAVTTEAVYGRVAFLTLSQPGVEAAVEHNRADIDFLAVMTGTDL</sequence>
<evidence type="ECO:0000313" key="1">
    <source>
        <dbReference type="EMBL" id="ENZ46966.1"/>
    </source>
</evidence>
<dbReference type="AlphaFoldDB" id="R0A4G9"/>